<evidence type="ECO:0000256" key="1">
    <source>
        <dbReference type="ARBA" id="ARBA00022603"/>
    </source>
</evidence>
<dbReference type="GO" id="GO:0003886">
    <property type="term" value="F:DNA (cytosine-5-)-methyltransferase activity"/>
    <property type="evidence" value="ECO:0007669"/>
    <property type="project" value="UniProtKB-EC"/>
</dbReference>
<evidence type="ECO:0000256" key="5">
    <source>
        <dbReference type="ARBA" id="ARBA00047422"/>
    </source>
</evidence>
<proteinExistence type="inferred from homology"/>
<dbReference type="Gene3D" id="3.90.120.10">
    <property type="entry name" value="DNA Methylase, subunit A, domain 2"/>
    <property type="match status" value="1"/>
</dbReference>
<dbReference type="GO" id="GO:0032259">
    <property type="term" value="P:methylation"/>
    <property type="evidence" value="ECO:0007669"/>
    <property type="project" value="UniProtKB-KW"/>
</dbReference>
<evidence type="ECO:0000256" key="8">
    <source>
        <dbReference type="RuleBase" id="RU000417"/>
    </source>
</evidence>
<dbReference type="PANTHER" id="PTHR46098:SF1">
    <property type="entry name" value="TRNA (CYTOSINE(38)-C(5))-METHYLTRANSFERASE"/>
    <property type="match status" value="1"/>
</dbReference>
<dbReference type="NCBIfam" id="TIGR00675">
    <property type="entry name" value="dcm"/>
    <property type="match status" value="1"/>
</dbReference>
<organism evidence="10 11">
    <name type="scientific">Duncaniella muris</name>
    <dbReference type="NCBI Taxonomy" id="2094150"/>
    <lineage>
        <taxon>Bacteria</taxon>
        <taxon>Pseudomonadati</taxon>
        <taxon>Bacteroidota</taxon>
        <taxon>Bacteroidia</taxon>
        <taxon>Bacteroidales</taxon>
        <taxon>Muribaculaceae</taxon>
        <taxon>Duncaniella</taxon>
    </lineage>
</organism>
<dbReference type="InterPro" id="IPR050750">
    <property type="entry name" value="C5-MTase"/>
</dbReference>
<keyword evidence="11" id="KW-1185">Reference proteome</keyword>
<feature type="region of interest" description="Disordered" evidence="9">
    <location>
        <begin position="1"/>
        <end position="24"/>
    </location>
</feature>
<protein>
    <recommendedName>
        <fullName evidence="8">Cytosine-specific methyltransferase</fullName>
        <ecNumber evidence="8">2.1.1.37</ecNumber>
    </recommendedName>
</protein>
<sequence length="558" mass="63443">MRKTSPSTSTSHKSSRRAASPTLCRAKDSSVRPIYIIYDNLYTIFQPNYIMKLRVFEAFAGYGSQSIALDLLSQSFPDFQFETVGISEIDKYAIRAYHTLHGEAIPNHGDITKIDWSQTADFDLLTYSFPCQDISSAGKQRGFSEGSGTRSSCLWACANAIEKKHPRFLLMENVKALTQKKFSADFRRWRKWLIKQGYTNYYAVLNAKDYGVPQNRERVFMVSFRREHTPFTFPKPFELVRRLKHILEDVVDEKYWLKQEQIQALIKHNERKQSEGCGFKTNFQTGEGISGTIKTREGLCSCDTLIKVPIYGNSRLNAMIADGKVDPEETLWIDCYNQRVDPDIAGTILARVNATGHYLVSDPRGRPDASGRNFQQIELGSDVANAITSVQKDSMVAEPRVIQVGNLIEDSNYKNPHRGRVYSIEGIAPCLNCNEGGQREVKILQRGHGYAKGGFFDIAPAMTTSKWQDNNFAVIEYWIRKLTPRECFRLMDVPEHHINRLLNAGISNSQLYKLAGNSIVVACLYHIFRKMFCETAREYGAPTAHSQEIPDVQQLSLF</sequence>
<dbReference type="PROSITE" id="PS51679">
    <property type="entry name" value="SAM_MT_C5"/>
    <property type="match status" value="1"/>
</dbReference>
<evidence type="ECO:0000256" key="6">
    <source>
        <dbReference type="PROSITE-ProRule" id="PRU01016"/>
    </source>
</evidence>
<evidence type="ECO:0000256" key="7">
    <source>
        <dbReference type="RuleBase" id="RU000416"/>
    </source>
</evidence>
<feature type="compositionally biased region" description="Low complexity" evidence="9">
    <location>
        <begin position="1"/>
        <end position="20"/>
    </location>
</feature>
<comment type="similarity">
    <text evidence="6 7">Belongs to the class I-like SAM-binding methyltransferase superfamily. C5-methyltransferase family.</text>
</comment>
<reference evidence="11" key="1">
    <citation type="submission" date="2018-02" db="EMBL/GenBank/DDBJ databases">
        <authorList>
            <person name="Clavel T."/>
            <person name="Strowig T."/>
        </authorList>
    </citation>
    <scope>NUCLEOTIDE SEQUENCE [LARGE SCALE GENOMIC DNA]</scope>
    <source>
        <strain evidence="11">DSM 103720</strain>
    </source>
</reference>
<dbReference type="PANTHER" id="PTHR46098">
    <property type="entry name" value="TRNA (CYTOSINE(38)-C(5))-METHYLTRANSFERASE"/>
    <property type="match status" value="1"/>
</dbReference>
<keyword evidence="3 6" id="KW-0949">S-adenosyl-L-methionine</keyword>
<evidence type="ECO:0000256" key="4">
    <source>
        <dbReference type="ARBA" id="ARBA00022747"/>
    </source>
</evidence>
<dbReference type="PRINTS" id="PR00105">
    <property type="entry name" value="C5METTRFRASE"/>
</dbReference>
<dbReference type="InterPro" id="IPR001525">
    <property type="entry name" value="C5_MeTfrase"/>
</dbReference>
<name>A0A2V1IS21_9BACT</name>
<comment type="caution">
    <text evidence="10">The sequence shown here is derived from an EMBL/GenBank/DDBJ whole genome shotgun (WGS) entry which is preliminary data.</text>
</comment>
<dbReference type="EC" id="2.1.1.37" evidence="8"/>
<dbReference type="Gene3D" id="3.40.50.150">
    <property type="entry name" value="Vaccinia Virus protein VP39"/>
    <property type="match status" value="1"/>
</dbReference>
<dbReference type="SUPFAM" id="SSF53335">
    <property type="entry name" value="S-adenosyl-L-methionine-dependent methyltransferases"/>
    <property type="match status" value="1"/>
</dbReference>
<dbReference type="Proteomes" id="UP000244905">
    <property type="component" value="Unassembled WGS sequence"/>
</dbReference>
<comment type="catalytic activity">
    <reaction evidence="5 8">
        <text>a 2'-deoxycytidine in DNA + S-adenosyl-L-methionine = a 5-methyl-2'-deoxycytidine in DNA + S-adenosyl-L-homocysteine + H(+)</text>
        <dbReference type="Rhea" id="RHEA:13681"/>
        <dbReference type="Rhea" id="RHEA-COMP:11369"/>
        <dbReference type="Rhea" id="RHEA-COMP:11370"/>
        <dbReference type="ChEBI" id="CHEBI:15378"/>
        <dbReference type="ChEBI" id="CHEBI:57856"/>
        <dbReference type="ChEBI" id="CHEBI:59789"/>
        <dbReference type="ChEBI" id="CHEBI:85452"/>
        <dbReference type="ChEBI" id="CHEBI:85454"/>
        <dbReference type="EC" id="2.1.1.37"/>
    </reaction>
</comment>
<evidence type="ECO:0000256" key="2">
    <source>
        <dbReference type="ARBA" id="ARBA00022679"/>
    </source>
</evidence>
<keyword evidence="2 6" id="KW-0808">Transferase</keyword>
<evidence type="ECO:0000313" key="10">
    <source>
        <dbReference type="EMBL" id="PWB04366.1"/>
    </source>
</evidence>
<evidence type="ECO:0000313" key="11">
    <source>
        <dbReference type="Proteomes" id="UP000244905"/>
    </source>
</evidence>
<dbReference type="Pfam" id="PF00145">
    <property type="entry name" value="DNA_methylase"/>
    <property type="match status" value="2"/>
</dbReference>
<dbReference type="PROSITE" id="PS00094">
    <property type="entry name" value="C5_MTASE_1"/>
    <property type="match status" value="1"/>
</dbReference>
<evidence type="ECO:0000256" key="9">
    <source>
        <dbReference type="SAM" id="MobiDB-lite"/>
    </source>
</evidence>
<accession>A0A2V1IS21</accession>
<keyword evidence="4" id="KW-0680">Restriction system</keyword>
<dbReference type="InterPro" id="IPR029063">
    <property type="entry name" value="SAM-dependent_MTases_sf"/>
</dbReference>
<dbReference type="EMBL" id="PUEC01000001">
    <property type="protein sequence ID" value="PWB04366.1"/>
    <property type="molecule type" value="Genomic_DNA"/>
</dbReference>
<dbReference type="InterPro" id="IPR018117">
    <property type="entry name" value="C5_DNA_meth_AS"/>
</dbReference>
<evidence type="ECO:0000256" key="3">
    <source>
        <dbReference type="ARBA" id="ARBA00022691"/>
    </source>
</evidence>
<feature type="active site" evidence="6">
    <location>
        <position position="131"/>
    </location>
</feature>
<dbReference type="AlphaFoldDB" id="A0A2V1IS21"/>
<gene>
    <name evidence="10" type="ORF">C5O23_00120</name>
</gene>
<dbReference type="GO" id="GO:0009307">
    <property type="term" value="P:DNA restriction-modification system"/>
    <property type="evidence" value="ECO:0007669"/>
    <property type="project" value="UniProtKB-KW"/>
</dbReference>
<keyword evidence="1 6" id="KW-0489">Methyltransferase</keyword>